<dbReference type="EMBL" id="DQAY01000200">
    <property type="protein sequence ID" value="HCO27456.1"/>
    <property type="molecule type" value="Genomic_DNA"/>
</dbReference>
<accession>A0A3D3RFP7</accession>
<feature type="transmembrane region" description="Helical" evidence="1">
    <location>
        <begin position="40"/>
        <end position="60"/>
    </location>
</feature>
<feature type="transmembrane region" description="Helical" evidence="1">
    <location>
        <begin position="12"/>
        <end position="34"/>
    </location>
</feature>
<name>A0A3D3RFP7_9PLAN</name>
<feature type="transmembrane region" description="Helical" evidence="1">
    <location>
        <begin position="72"/>
        <end position="90"/>
    </location>
</feature>
<dbReference type="Proteomes" id="UP000263642">
    <property type="component" value="Unassembled WGS sequence"/>
</dbReference>
<proteinExistence type="predicted"/>
<dbReference type="AlphaFoldDB" id="A0A3D3RFP7"/>
<dbReference type="RefSeq" id="WP_154933751.1">
    <property type="nucleotide sequence ID" value="NZ_CAXBMG010000042.1"/>
</dbReference>
<feature type="transmembrane region" description="Helical" evidence="1">
    <location>
        <begin position="124"/>
        <end position="147"/>
    </location>
</feature>
<protein>
    <submittedName>
        <fullName evidence="2">Uncharacterized protein</fullName>
    </submittedName>
</protein>
<sequence length="155" mass="17670">MNFIYQTAKKTIAIFGFTLFVNTLTVILIFNISFRNDDPYLIGFFPAIFLVPGWIFYFIFEQYPKPIINKYSAFLCYSIIPLLYFSIVFMEGGEGSGYGFIFGIYFLAATLLSLPVLKQLDKQYIICVFVLSGLLYLLGLSSSLYLLSLSSSLIR</sequence>
<evidence type="ECO:0000256" key="1">
    <source>
        <dbReference type="SAM" id="Phobius"/>
    </source>
</evidence>
<organism evidence="2 3">
    <name type="scientific">Gimesia maris</name>
    <dbReference type="NCBI Taxonomy" id="122"/>
    <lineage>
        <taxon>Bacteria</taxon>
        <taxon>Pseudomonadati</taxon>
        <taxon>Planctomycetota</taxon>
        <taxon>Planctomycetia</taxon>
        <taxon>Planctomycetales</taxon>
        <taxon>Planctomycetaceae</taxon>
        <taxon>Gimesia</taxon>
    </lineage>
</organism>
<evidence type="ECO:0000313" key="2">
    <source>
        <dbReference type="EMBL" id="HCO27456.1"/>
    </source>
</evidence>
<keyword evidence="1" id="KW-1133">Transmembrane helix</keyword>
<feature type="transmembrane region" description="Helical" evidence="1">
    <location>
        <begin position="96"/>
        <end position="117"/>
    </location>
</feature>
<reference evidence="2 3" key="1">
    <citation type="journal article" date="2018" name="Nat. Biotechnol.">
        <title>A standardized bacterial taxonomy based on genome phylogeny substantially revises the tree of life.</title>
        <authorList>
            <person name="Parks D.H."/>
            <person name="Chuvochina M."/>
            <person name="Waite D.W."/>
            <person name="Rinke C."/>
            <person name="Skarshewski A."/>
            <person name="Chaumeil P.A."/>
            <person name="Hugenholtz P."/>
        </authorList>
    </citation>
    <scope>NUCLEOTIDE SEQUENCE [LARGE SCALE GENOMIC DNA]</scope>
    <source>
        <strain evidence="2">UBA9375</strain>
    </source>
</reference>
<gene>
    <name evidence="2" type="ORF">DIT97_32305</name>
</gene>
<evidence type="ECO:0000313" key="3">
    <source>
        <dbReference type="Proteomes" id="UP000263642"/>
    </source>
</evidence>
<comment type="caution">
    <text evidence="2">The sequence shown here is derived from an EMBL/GenBank/DDBJ whole genome shotgun (WGS) entry which is preliminary data.</text>
</comment>
<keyword evidence="1" id="KW-0812">Transmembrane</keyword>
<keyword evidence="1" id="KW-0472">Membrane</keyword>